<evidence type="ECO:0000256" key="4">
    <source>
        <dbReference type="ARBA" id="ARBA00022660"/>
    </source>
</evidence>
<evidence type="ECO:0000256" key="2">
    <source>
        <dbReference type="ARBA" id="ARBA00009508"/>
    </source>
</evidence>
<dbReference type="EMBL" id="JBJKTR010000024">
    <property type="protein sequence ID" value="KAL3321350.1"/>
    <property type="molecule type" value="Genomic_DNA"/>
</dbReference>
<dbReference type="InterPro" id="IPR016488">
    <property type="entry name" value="NADH_Ub_cplx-1_asu_su-6"/>
</dbReference>
<accession>A0ABD2QQE5</accession>
<sequence length="131" mass="15666">MDLHLEFIDCYPSRYKTCPMRILIKMQINIYYSLVHVHYHRMKCFSKMRVFNYAARDYVKLYSRLVSIVQVIDMLLFKGMEELKNCVDHSKQRHHLVGKYVVGNQGLVQDLGHKDQGSSNFLRNFYSSNYF</sequence>
<comment type="similarity">
    <text evidence="2">Belongs to the complex I LYR family.</text>
</comment>
<organism evidence="9 10">
    <name type="scientific">Solanum stoloniferum</name>
    <dbReference type="NCBI Taxonomy" id="62892"/>
    <lineage>
        <taxon>Eukaryota</taxon>
        <taxon>Viridiplantae</taxon>
        <taxon>Streptophyta</taxon>
        <taxon>Embryophyta</taxon>
        <taxon>Tracheophyta</taxon>
        <taxon>Spermatophyta</taxon>
        <taxon>Magnoliopsida</taxon>
        <taxon>eudicotyledons</taxon>
        <taxon>Gunneridae</taxon>
        <taxon>Pentapetalae</taxon>
        <taxon>asterids</taxon>
        <taxon>lamiids</taxon>
        <taxon>Solanales</taxon>
        <taxon>Solanaceae</taxon>
        <taxon>Solanoideae</taxon>
        <taxon>Solaneae</taxon>
        <taxon>Solanum</taxon>
    </lineage>
</organism>
<gene>
    <name evidence="9" type="ORF">AABB24_039131</name>
</gene>
<dbReference type="PANTHER" id="PTHR12964">
    <property type="entry name" value="NADH-UBIQUINONE OXIDOREDUCTASE B14 SUBUNIT"/>
    <property type="match status" value="1"/>
</dbReference>
<name>A0ABD2QQE5_9SOLN</name>
<dbReference type="Proteomes" id="UP001627284">
    <property type="component" value="Unassembled WGS sequence"/>
</dbReference>
<evidence type="ECO:0000256" key="3">
    <source>
        <dbReference type="ARBA" id="ARBA00022448"/>
    </source>
</evidence>
<keyword evidence="6" id="KW-0249">Electron transport</keyword>
<keyword evidence="10" id="KW-1185">Reference proteome</keyword>
<keyword evidence="3" id="KW-0813">Transport</keyword>
<evidence type="ECO:0000256" key="5">
    <source>
        <dbReference type="ARBA" id="ARBA00022792"/>
    </source>
</evidence>
<keyword evidence="5" id="KW-0999">Mitochondrion inner membrane</keyword>
<dbReference type="PANTHER" id="PTHR12964:SF0">
    <property type="entry name" value="NADH DEHYDROGENASE [UBIQUINONE] 1 ALPHA SUBCOMPLEX SUBUNIT 6"/>
    <property type="match status" value="1"/>
</dbReference>
<dbReference type="GO" id="GO:0005743">
    <property type="term" value="C:mitochondrial inner membrane"/>
    <property type="evidence" value="ECO:0007669"/>
    <property type="project" value="UniProtKB-SubCell"/>
</dbReference>
<evidence type="ECO:0000313" key="10">
    <source>
        <dbReference type="Proteomes" id="UP001627284"/>
    </source>
</evidence>
<keyword evidence="7" id="KW-0496">Mitochondrion</keyword>
<comment type="caution">
    <text evidence="9">The sequence shown here is derived from an EMBL/GenBank/DDBJ whole genome shotgun (WGS) entry which is preliminary data.</text>
</comment>
<comment type="subcellular location">
    <subcellularLocation>
        <location evidence="1">Mitochondrion inner membrane</location>
        <topology evidence="1">Peripheral membrane protein</topology>
        <orientation evidence="1">Matrix side</orientation>
    </subcellularLocation>
</comment>
<evidence type="ECO:0000256" key="8">
    <source>
        <dbReference type="ARBA" id="ARBA00023136"/>
    </source>
</evidence>
<dbReference type="AlphaFoldDB" id="A0ABD2QQE5"/>
<keyword evidence="8" id="KW-0472">Membrane</keyword>
<dbReference type="EMBL" id="JBJKTR010000024">
    <property type="protein sequence ID" value="KAL3321352.1"/>
    <property type="molecule type" value="Genomic_DNA"/>
</dbReference>
<keyword evidence="4" id="KW-0679">Respiratory chain</keyword>
<proteinExistence type="inferred from homology"/>
<evidence type="ECO:0000256" key="1">
    <source>
        <dbReference type="ARBA" id="ARBA00004443"/>
    </source>
</evidence>
<evidence type="ECO:0000313" key="9">
    <source>
        <dbReference type="EMBL" id="KAL3321352.1"/>
    </source>
</evidence>
<evidence type="ECO:0000256" key="6">
    <source>
        <dbReference type="ARBA" id="ARBA00022982"/>
    </source>
</evidence>
<protein>
    <submittedName>
        <fullName evidence="9">Uncharacterized protein</fullName>
    </submittedName>
</protein>
<evidence type="ECO:0000256" key="7">
    <source>
        <dbReference type="ARBA" id="ARBA00023128"/>
    </source>
</evidence>
<reference evidence="9 10" key="1">
    <citation type="submission" date="2024-05" db="EMBL/GenBank/DDBJ databases">
        <title>De novo assembly of an allotetraploid wild potato.</title>
        <authorList>
            <person name="Hosaka A.J."/>
        </authorList>
    </citation>
    <scope>NUCLEOTIDE SEQUENCE [LARGE SCALE GENOMIC DNA]</scope>
    <source>
        <tissue evidence="9">Young leaves</tissue>
    </source>
</reference>